<feature type="domain" description="CdaR GGDEF-like" evidence="5">
    <location>
        <begin position="200"/>
        <end position="313"/>
    </location>
</feature>
<feature type="region of interest" description="Disordered" evidence="2">
    <location>
        <begin position="1"/>
        <end position="20"/>
    </location>
</feature>
<keyword evidence="7" id="KW-1185">Reference proteome</keyword>
<dbReference type="InterPro" id="IPR042070">
    <property type="entry name" value="PucR_C-HTH_sf"/>
</dbReference>
<dbReference type="PANTHER" id="PTHR33744">
    <property type="entry name" value="CARBOHYDRATE DIACID REGULATOR"/>
    <property type="match status" value="1"/>
</dbReference>
<proteinExistence type="inferred from homology"/>
<dbReference type="PANTHER" id="PTHR33744:SF7">
    <property type="entry name" value="PUCR FAMILY TRANSCRIPTIONAL REGULATOR"/>
    <property type="match status" value="1"/>
</dbReference>
<evidence type="ECO:0008006" key="8">
    <source>
        <dbReference type="Google" id="ProtNLM"/>
    </source>
</evidence>
<gene>
    <name evidence="6" type="ORF">GCM10023226_23730</name>
</gene>
<evidence type="ECO:0000259" key="5">
    <source>
        <dbReference type="Pfam" id="PF17853"/>
    </source>
</evidence>
<dbReference type="Gene3D" id="1.10.10.2840">
    <property type="entry name" value="PucR C-terminal helix-turn-helix domain"/>
    <property type="match status" value="1"/>
</dbReference>
<evidence type="ECO:0000256" key="1">
    <source>
        <dbReference type="ARBA" id="ARBA00006754"/>
    </source>
</evidence>
<sequence length="427" mass="46264">MGAEHGTPTASTEPGPRLRAGASVHGIDFLSRSVRTRIEEIAADATVSIWEQIDSYGASADGNLQAEVQTHCHQVVSAFLGSLDSRRDPTRADFPWTGRHAMRRVDLGIPLPDFTKAFRVGQITMWDRVLDVVEDHPQTKDSALSIAGQLMRTIEVGSSAAAEAYLEAQQFTLADQTRLARDLLDDLLEGRPPTVARRLEMLADVGIAEGQQLVVAVGSYAVPDDETGTRAGHAMLRTALNNPGRGLTVARHDEVVAVLPVDVGGEEKVLARMRASVASLAGHGVFPCVGVSSVRTGLTDVPDAYEEACLARRSLRGRTGVQSLSTMSTLDYLVQTHDRTARRLVRPEVRAFVQEDLAAGGTFVATLRQYVACDLNAKLAALQLHVHANTVYYRLERISERTGCDVRRVESIIDLLIAVSIISGSRD</sequence>
<evidence type="ECO:0000259" key="3">
    <source>
        <dbReference type="Pfam" id="PF13556"/>
    </source>
</evidence>
<dbReference type="InterPro" id="IPR025736">
    <property type="entry name" value="PucR_C-HTH_dom"/>
</dbReference>
<dbReference type="EMBL" id="BAABIM010000002">
    <property type="protein sequence ID" value="GAA4685421.1"/>
    <property type="molecule type" value="Genomic_DNA"/>
</dbReference>
<dbReference type="InterPro" id="IPR051448">
    <property type="entry name" value="CdaR-like_regulators"/>
</dbReference>
<comment type="similarity">
    <text evidence="1">Belongs to the CdaR family.</text>
</comment>
<dbReference type="InterPro" id="IPR025751">
    <property type="entry name" value="RsbRD_N_dom"/>
</dbReference>
<reference evidence="7" key="1">
    <citation type="journal article" date="2019" name="Int. J. Syst. Evol. Microbiol.">
        <title>The Global Catalogue of Microorganisms (GCM) 10K type strain sequencing project: providing services to taxonomists for standard genome sequencing and annotation.</title>
        <authorList>
            <consortium name="The Broad Institute Genomics Platform"/>
            <consortium name="The Broad Institute Genome Sequencing Center for Infectious Disease"/>
            <person name="Wu L."/>
            <person name="Ma J."/>
        </authorList>
    </citation>
    <scope>NUCLEOTIDE SEQUENCE [LARGE SCALE GENOMIC DNA]</scope>
    <source>
        <strain evidence="7">JCM 18127</strain>
    </source>
</reference>
<dbReference type="Proteomes" id="UP001500621">
    <property type="component" value="Unassembled WGS sequence"/>
</dbReference>
<dbReference type="Pfam" id="PF17853">
    <property type="entry name" value="GGDEF_2"/>
    <property type="match status" value="1"/>
</dbReference>
<accession>A0ABP8WCR4</accession>
<comment type="caution">
    <text evidence="6">The sequence shown here is derived from an EMBL/GenBank/DDBJ whole genome shotgun (WGS) entry which is preliminary data.</text>
</comment>
<dbReference type="Pfam" id="PF14361">
    <property type="entry name" value="RsbRD_N"/>
    <property type="match status" value="1"/>
</dbReference>
<organism evidence="6 7">
    <name type="scientific">Nocardioides nanhaiensis</name>
    <dbReference type="NCBI Taxonomy" id="1476871"/>
    <lineage>
        <taxon>Bacteria</taxon>
        <taxon>Bacillati</taxon>
        <taxon>Actinomycetota</taxon>
        <taxon>Actinomycetes</taxon>
        <taxon>Propionibacteriales</taxon>
        <taxon>Nocardioidaceae</taxon>
        <taxon>Nocardioides</taxon>
    </lineage>
</organism>
<evidence type="ECO:0000259" key="4">
    <source>
        <dbReference type="Pfam" id="PF14361"/>
    </source>
</evidence>
<dbReference type="Pfam" id="PF13556">
    <property type="entry name" value="HTH_30"/>
    <property type="match status" value="1"/>
</dbReference>
<evidence type="ECO:0000256" key="2">
    <source>
        <dbReference type="SAM" id="MobiDB-lite"/>
    </source>
</evidence>
<feature type="domain" description="RsbT co-antagonist protein RsbRD N-terminal" evidence="4">
    <location>
        <begin position="39"/>
        <end position="178"/>
    </location>
</feature>
<feature type="domain" description="PucR C-terminal helix-turn-helix" evidence="3">
    <location>
        <begin position="364"/>
        <end position="420"/>
    </location>
</feature>
<evidence type="ECO:0000313" key="6">
    <source>
        <dbReference type="EMBL" id="GAA4685421.1"/>
    </source>
</evidence>
<evidence type="ECO:0000313" key="7">
    <source>
        <dbReference type="Proteomes" id="UP001500621"/>
    </source>
</evidence>
<protein>
    <recommendedName>
        <fullName evidence="8">PucR family transcriptional regulator</fullName>
    </recommendedName>
</protein>
<name>A0ABP8WCR4_9ACTN</name>
<dbReference type="InterPro" id="IPR041522">
    <property type="entry name" value="CdaR_GGDEF"/>
</dbReference>